<dbReference type="EMBL" id="QVQW01000065">
    <property type="protein sequence ID" value="RKU41950.1"/>
    <property type="molecule type" value="Genomic_DNA"/>
</dbReference>
<reference evidence="2 3" key="1">
    <citation type="submission" date="2018-08" db="EMBL/GenBank/DDBJ databases">
        <title>Draft genome of the lignicolous fungus Coniochaeta pulveracea.</title>
        <authorList>
            <person name="Borstlap C.J."/>
            <person name="De Witt R.N."/>
            <person name="Botha A."/>
            <person name="Volschenk H."/>
        </authorList>
    </citation>
    <scope>NUCLEOTIDE SEQUENCE [LARGE SCALE GENOMIC DNA]</scope>
    <source>
        <strain evidence="2 3">CAB683</strain>
    </source>
</reference>
<name>A0A420Y2H0_9PEZI</name>
<evidence type="ECO:0000256" key="1">
    <source>
        <dbReference type="SAM" id="MobiDB-lite"/>
    </source>
</evidence>
<protein>
    <submittedName>
        <fullName evidence="2">Uncharacterized protein</fullName>
    </submittedName>
</protein>
<proteinExistence type="predicted"/>
<feature type="compositionally biased region" description="Polar residues" evidence="1">
    <location>
        <begin position="33"/>
        <end position="48"/>
    </location>
</feature>
<keyword evidence="3" id="KW-1185">Reference proteome</keyword>
<dbReference type="AlphaFoldDB" id="A0A420Y2H0"/>
<gene>
    <name evidence="2" type="ORF">DL546_005404</name>
</gene>
<dbReference type="OrthoDB" id="5552418at2759"/>
<feature type="compositionally biased region" description="Polar residues" evidence="1">
    <location>
        <begin position="1"/>
        <end position="23"/>
    </location>
</feature>
<accession>A0A420Y2H0</accession>
<sequence length="273" mass="29887">MMYNVTPATSTPNASMYDASQSFPPRPAAGMQVSPTEAASHFSYQNGSPSVSASASALRSDMTTANASQHVYQQQSSLQGYPSAMNPLGAMAAQSTATPDASMDDQASATDEDPQRSFEHYQTTLREAFRDMRDGALVAASDHLLVATNELLDGFVRWGLTTDDSNPLTRHENRHDMWQDYNHAWLALLQRQKDMMESGQQLGRSQTLLGQESLEHLGRKLIEVGDKLEKHGLVDYERGVWEERIVFTLGECMDLFETSGADESGLAGGSASQ</sequence>
<evidence type="ECO:0000313" key="3">
    <source>
        <dbReference type="Proteomes" id="UP000275385"/>
    </source>
</evidence>
<organism evidence="2 3">
    <name type="scientific">Coniochaeta pulveracea</name>
    <dbReference type="NCBI Taxonomy" id="177199"/>
    <lineage>
        <taxon>Eukaryota</taxon>
        <taxon>Fungi</taxon>
        <taxon>Dikarya</taxon>
        <taxon>Ascomycota</taxon>
        <taxon>Pezizomycotina</taxon>
        <taxon>Sordariomycetes</taxon>
        <taxon>Sordariomycetidae</taxon>
        <taxon>Coniochaetales</taxon>
        <taxon>Coniochaetaceae</taxon>
        <taxon>Coniochaeta</taxon>
    </lineage>
</organism>
<comment type="caution">
    <text evidence="2">The sequence shown here is derived from an EMBL/GenBank/DDBJ whole genome shotgun (WGS) entry which is preliminary data.</text>
</comment>
<feature type="compositionally biased region" description="Polar residues" evidence="1">
    <location>
        <begin position="93"/>
        <end position="109"/>
    </location>
</feature>
<feature type="region of interest" description="Disordered" evidence="1">
    <location>
        <begin position="1"/>
        <end position="48"/>
    </location>
</feature>
<dbReference type="Proteomes" id="UP000275385">
    <property type="component" value="Unassembled WGS sequence"/>
</dbReference>
<feature type="region of interest" description="Disordered" evidence="1">
    <location>
        <begin position="92"/>
        <end position="117"/>
    </location>
</feature>
<evidence type="ECO:0000313" key="2">
    <source>
        <dbReference type="EMBL" id="RKU41950.1"/>
    </source>
</evidence>